<sequence length="41" mass="4861">MGKKKEKELEEKVAQLENMVLKLAKKVYDLENKDKESQYFG</sequence>
<comment type="caution">
    <text evidence="2">The sequence shown here is derived from an EMBL/GenBank/DDBJ whole genome shotgun (WGS) entry which is preliminary data.</text>
</comment>
<keyword evidence="3" id="KW-1185">Reference proteome</keyword>
<gene>
    <name evidence="2" type="ORF">BN990_03873</name>
</gene>
<dbReference type="RefSeq" id="WP_021292598.1">
    <property type="nucleotide sequence ID" value="NZ_BNER01000005.1"/>
</dbReference>
<accession>A0A024QH53</accession>
<reference evidence="2 3" key="1">
    <citation type="submission" date="2014-03" db="EMBL/GenBank/DDBJ databases">
        <authorList>
            <person name="Urmite Genomes U."/>
        </authorList>
    </citation>
    <scope>NUCLEOTIDE SEQUENCE [LARGE SCALE GENOMIC DNA]</scope>
    <source>
        <strain evidence="2 3">Vm-5</strain>
    </source>
</reference>
<dbReference type="EMBL" id="CCDP010000003">
    <property type="protein sequence ID" value="CDQ41500.1"/>
    <property type="molecule type" value="Genomic_DNA"/>
</dbReference>
<dbReference type="Proteomes" id="UP000028875">
    <property type="component" value="Unassembled WGS sequence"/>
</dbReference>
<dbReference type="STRING" id="1462526.BN990_03873"/>
<keyword evidence="1" id="KW-0175">Coiled coil</keyword>
<evidence type="ECO:0000313" key="2">
    <source>
        <dbReference type="EMBL" id="CDQ41500.1"/>
    </source>
</evidence>
<dbReference type="AlphaFoldDB" id="A0A024QH53"/>
<protein>
    <submittedName>
        <fullName evidence="2">Uncharacterized protein</fullName>
    </submittedName>
</protein>
<reference evidence="3" key="2">
    <citation type="submission" date="2014-05" db="EMBL/GenBank/DDBJ databases">
        <title>Draft genome sequence of Virgibacillus massiliensis Vm-5.</title>
        <authorList>
            <person name="Khelaifia S."/>
            <person name="Croce O."/>
            <person name="Lagier J.C."/>
            <person name="Raoult D."/>
        </authorList>
    </citation>
    <scope>NUCLEOTIDE SEQUENCE [LARGE SCALE GENOMIC DNA]</scope>
    <source>
        <strain evidence="3">Vm-5</strain>
    </source>
</reference>
<organism evidence="2 3">
    <name type="scientific">Virgibacillus massiliensis</name>
    <dbReference type="NCBI Taxonomy" id="1462526"/>
    <lineage>
        <taxon>Bacteria</taxon>
        <taxon>Bacillati</taxon>
        <taxon>Bacillota</taxon>
        <taxon>Bacilli</taxon>
        <taxon>Bacillales</taxon>
        <taxon>Bacillaceae</taxon>
        <taxon>Virgibacillus</taxon>
    </lineage>
</organism>
<evidence type="ECO:0000313" key="3">
    <source>
        <dbReference type="Proteomes" id="UP000028875"/>
    </source>
</evidence>
<feature type="coiled-coil region" evidence="1">
    <location>
        <begin position="6"/>
        <end position="33"/>
    </location>
</feature>
<evidence type="ECO:0000256" key="1">
    <source>
        <dbReference type="SAM" id="Coils"/>
    </source>
</evidence>
<name>A0A024QH53_9BACI</name>
<proteinExistence type="predicted"/>